<dbReference type="PROSITE" id="PS00042">
    <property type="entry name" value="HTH_CRP_1"/>
    <property type="match status" value="1"/>
</dbReference>
<dbReference type="AlphaFoldDB" id="A0A973WTK2"/>
<dbReference type="SMART" id="SM00419">
    <property type="entry name" value="HTH_CRP"/>
    <property type="match status" value="1"/>
</dbReference>
<evidence type="ECO:0000259" key="5">
    <source>
        <dbReference type="PROSITE" id="PS51063"/>
    </source>
</evidence>
<keyword evidence="4" id="KW-0535">Nitrogen fixation</keyword>
<name>A0A973WTK2_9BRAD</name>
<dbReference type="InterPro" id="IPR050397">
    <property type="entry name" value="Env_Response_Regulators"/>
</dbReference>
<dbReference type="Pfam" id="PF00027">
    <property type="entry name" value="cNMP_binding"/>
    <property type="match status" value="1"/>
</dbReference>
<dbReference type="PANTHER" id="PTHR24567">
    <property type="entry name" value="CRP FAMILY TRANSCRIPTIONAL REGULATORY PROTEIN"/>
    <property type="match status" value="1"/>
</dbReference>
<dbReference type="InterPro" id="IPR012318">
    <property type="entry name" value="HTH_CRP"/>
</dbReference>
<protein>
    <submittedName>
        <fullName evidence="6">Helix-turn-helix domain-containing protein</fullName>
    </submittedName>
</protein>
<dbReference type="CDD" id="cd00092">
    <property type="entry name" value="HTH_CRP"/>
    <property type="match status" value="1"/>
</dbReference>
<keyword evidence="3" id="KW-0804">Transcription</keyword>
<dbReference type="Gene3D" id="1.10.10.10">
    <property type="entry name" value="Winged helix-like DNA-binding domain superfamily/Winged helix DNA-binding domain"/>
    <property type="match status" value="1"/>
</dbReference>
<feature type="domain" description="HTH crp-type" evidence="5">
    <location>
        <begin position="212"/>
        <end position="284"/>
    </location>
</feature>
<dbReference type="SUPFAM" id="SSF46785">
    <property type="entry name" value="Winged helix' DNA-binding domain"/>
    <property type="match status" value="1"/>
</dbReference>
<proteinExistence type="predicted"/>
<dbReference type="FunFam" id="1.10.10.10:FF:000028">
    <property type="entry name" value="Fumarate/nitrate reduction transcriptional regulator Fnr"/>
    <property type="match status" value="1"/>
</dbReference>
<dbReference type="GO" id="GO:0005829">
    <property type="term" value="C:cytosol"/>
    <property type="evidence" value="ECO:0007669"/>
    <property type="project" value="TreeGrafter"/>
</dbReference>
<dbReference type="GO" id="GO:0003700">
    <property type="term" value="F:DNA-binding transcription factor activity"/>
    <property type="evidence" value="ECO:0007669"/>
    <property type="project" value="InterPro"/>
</dbReference>
<reference evidence="6" key="1">
    <citation type="submission" date="2020-06" db="EMBL/GenBank/DDBJ databases">
        <title>Whole Genome Sequence of Bradyrhizobium sp. Strain 66S1MB.</title>
        <authorList>
            <person name="Bromfield E."/>
            <person name="Cloutier S."/>
        </authorList>
    </citation>
    <scope>NUCLEOTIDE SEQUENCE</scope>
    <source>
        <strain evidence="6">66S1MB</strain>
    </source>
</reference>
<organism evidence="6">
    <name type="scientific">Bradyrhizobium quebecense</name>
    <dbReference type="NCBI Taxonomy" id="2748629"/>
    <lineage>
        <taxon>Bacteria</taxon>
        <taxon>Pseudomonadati</taxon>
        <taxon>Pseudomonadota</taxon>
        <taxon>Alphaproteobacteria</taxon>
        <taxon>Hyphomicrobiales</taxon>
        <taxon>Nitrobacteraceae</taxon>
        <taxon>Bradyrhizobium</taxon>
    </lineage>
</organism>
<dbReference type="CDD" id="cd00038">
    <property type="entry name" value="CAP_ED"/>
    <property type="match status" value="1"/>
</dbReference>
<evidence type="ECO:0000256" key="3">
    <source>
        <dbReference type="ARBA" id="ARBA00023163"/>
    </source>
</evidence>
<evidence type="ECO:0000256" key="1">
    <source>
        <dbReference type="ARBA" id="ARBA00023015"/>
    </source>
</evidence>
<dbReference type="InterPro" id="IPR018490">
    <property type="entry name" value="cNMP-bd_dom_sf"/>
</dbReference>
<dbReference type="InterPro" id="IPR014710">
    <property type="entry name" value="RmlC-like_jellyroll"/>
</dbReference>
<dbReference type="InterPro" id="IPR018335">
    <property type="entry name" value="Tscrpt_reg_HTH_Crp-type_CS"/>
</dbReference>
<dbReference type="GO" id="GO:0003677">
    <property type="term" value="F:DNA binding"/>
    <property type="evidence" value="ECO:0007669"/>
    <property type="project" value="UniProtKB-KW"/>
</dbReference>
<dbReference type="InterPro" id="IPR036388">
    <property type="entry name" value="WH-like_DNA-bd_sf"/>
</dbReference>
<dbReference type="Gene3D" id="2.60.120.10">
    <property type="entry name" value="Jelly Rolls"/>
    <property type="match status" value="1"/>
</dbReference>
<dbReference type="PRINTS" id="PR00034">
    <property type="entry name" value="HTHCRP"/>
</dbReference>
<keyword evidence="1" id="KW-0805">Transcription regulation</keyword>
<keyword evidence="2" id="KW-0238">DNA-binding</keyword>
<accession>A0A973WTK2</accession>
<dbReference type="PROSITE" id="PS51063">
    <property type="entry name" value="HTH_CRP_2"/>
    <property type="match status" value="1"/>
</dbReference>
<sequence>MRRPPTHPHPKAVSFPKADGFLLAEARSRSSPRGISRRASHDNASQPGLCWIKLVHPATAYLRLVNEEAILLVRVNAPSRRSVDGHLTVLAGERVFSSQFKYPRGAEVFGEREDAEYVYQIISGAVRTYKLLPDGRRQINSFHLAGDMFGLENGTIHRFTAEAIVETNVRIMRRRSLIDAMTNEGGGATKLLILFTRNLQHAENHMLLLGRKNALEKVAAFLLEMHERLAHPKELTLPMSRRDIADYLGLTLETVSRALSTMRDRKMLCFNGVTNRKIVLLDREGLAEIDT</sequence>
<comment type="caution">
    <text evidence="6">The sequence shown here is derived from an EMBL/GenBank/DDBJ whole genome shotgun (WGS) entry which is preliminary data.</text>
</comment>
<dbReference type="InterPro" id="IPR036390">
    <property type="entry name" value="WH_DNA-bd_sf"/>
</dbReference>
<evidence type="ECO:0000256" key="2">
    <source>
        <dbReference type="ARBA" id="ARBA00023125"/>
    </source>
</evidence>
<evidence type="ECO:0000256" key="4">
    <source>
        <dbReference type="ARBA" id="ARBA00023231"/>
    </source>
</evidence>
<dbReference type="Pfam" id="PF13545">
    <property type="entry name" value="HTH_Crp_2"/>
    <property type="match status" value="1"/>
</dbReference>
<gene>
    <name evidence="6" type="ORF">HU230_25135</name>
</gene>
<evidence type="ECO:0000313" key="6">
    <source>
        <dbReference type="EMBL" id="NVL08995.1"/>
    </source>
</evidence>
<dbReference type="SUPFAM" id="SSF51206">
    <property type="entry name" value="cAMP-binding domain-like"/>
    <property type="match status" value="1"/>
</dbReference>
<dbReference type="SMART" id="SM00100">
    <property type="entry name" value="cNMP"/>
    <property type="match status" value="1"/>
</dbReference>
<dbReference type="PANTHER" id="PTHR24567:SF75">
    <property type="entry name" value="FUMARATE AND NITRATE REDUCTION REGULATORY PROTEIN"/>
    <property type="match status" value="1"/>
</dbReference>
<dbReference type="EMBL" id="JABWSX010000001">
    <property type="protein sequence ID" value="NVL08995.1"/>
    <property type="molecule type" value="Genomic_DNA"/>
</dbReference>
<dbReference type="InterPro" id="IPR000595">
    <property type="entry name" value="cNMP-bd_dom"/>
</dbReference>